<evidence type="ECO:0000313" key="3">
    <source>
        <dbReference type="Proteomes" id="UP000516148"/>
    </source>
</evidence>
<organism evidence="2 3">
    <name type="scientific">Sphingomonas alpina</name>
    <dbReference type="NCBI Taxonomy" id="653931"/>
    <lineage>
        <taxon>Bacteria</taxon>
        <taxon>Pseudomonadati</taxon>
        <taxon>Pseudomonadota</taxon>
        <taxon>Alphaproteobacteria</taxon>
        <taxon>Sphingomonadales</taxon>
        <taxon>Sphingomonadaceae</taxon>
        <taxon>Sphingomonas</taxon>
    </lineage>
</organism>
<dbReference type="Proteomes" id="UP000516148">
    <property type="component" value="Chromosome"/>
</dbReference>
<dbReference type="EMBL" id="CP061038">
    <property type="protein sequence ID" value="QNQ08551.1"/>
    <property type="molecule type" value="Genomic_DNA"/>
</dbReference>
<dbReference type="PROSITE" id="PS50830">
    <property type="entry name" value="TNASE_3"/>
    <property type="match status" value="1"/>
</dbReference>
<keyword evidence="3" id="KW-1185">Reference proteome</keyword>
<protein>
    <submittedName>
        <fullName evidence="2">Thermonuclease family protein</fullName>
    </submittedName>
</protein>
<dbReference type="InterPro" id="IPR016071">
    <property type="entry name" value="Staphylococal_nuclease_OB-fold"/>
</dbReference>
<proteinExistence type="predicted"/>
<gene>
    <name evidence="2" type="ORF">H3Z74_17625</name>
</gene>
<dbReference type="RefSeq" id="WP_187760879.1">
    <property type="nucleotide sequence ID" value="NZ_CP061038.1"/>
</dbReference>
<name>A0A7H0LFU8_9SPHN</name>
<dbReference type="Pfam" id="PF00565">
    <property type="entry name" value="SNase"/>
    <property type="match status" value="1"/>
</dbReference>
<evidence type="ECO:0000259" key="1">
    <source>
        <dbReference type="PROSITE" id="PS50830"/>
    </source>
</evidence>
<dbReference type="InterPro" id="IPR035437">
    <property type="entry name" value="SNase_OB-fold_sf"/>
</dbReference>
<dbReference type="KEGG" id="spap:H3Z74_17625"/>
<dbReference type="SMART" id="SM00318">
    <property type="entry name" value="SNc"/>
    <property type="match status" value="1"/>
</dbReference>
<sequence>MIHTRYIVVALLAVLGAGAALVYDTVRPRVHPIKVADQHKMVEHQNKLRAARAMTAAAQTEARPTDPFGTADVIDGDTLVIGKVTVDLWTIDAPELEQYCVRGSERWPCGRDSRDHLQSLVKGRQIACRPEGPPEPDGRFVGLCFVRDTPCGPDGACESDLTSLNLAMVEQGAAMDVEGQYMDAQDDARGRKIGIWRGRLDPPKQWREKHDATH</sequence>
<evidence type="ECO:0000313" key="2">
    <source>
        <dbReference type="EMBL" id="QNQ08551.1"/>
    </source>
</evidence>
<feature type="domain" description="TNase-like" evidence="1">
    <location>
        <begin position="73"/>
        <end position="198"/>
    </location>
</feature>
<reference evidence="2 3" key="1">
    <citation type="submission" date="2020-09" db="EMBL/GenBank/DDBJ databases">
        <title>Sphingomonas sp., a new species isolated from pork steak.</title>
        <authorList>
            <person name="Heidler von Heilborn D."/>
        </authorList>
    </citation>
    <scope>NUCLEOTIDE SEQUENCE [LARGE SCALE GENOMIC DNA]</scope>
    <source>
        <strain evidence="3">S8-3T</strain>
    </source>
</reference>
<accession>A0A7H0LFU8</accession>
<dbReference type="AlphaFoldDB" id="A0A7H0LFU8"/>
<dbReference type="SUPFAM" id="SSF50199">
    <property type="entry name" value="Staphylococcal nuclease"/>
    <property type="match status" value="1"/>
</dbReference>
<dbReference type="Gene3D" id="2.40.50.90">
    <property type="match status" value="1"/>
</dbReference>